<comment type="caution">
    <text evidence="1">The sequence shown here is derived from an EMBL/GenBank/DDBJ whole genome shotgun (WGS) entry which is preliminary data.</text>
</comment>
<evidence type="ECO:0000313" key="1">
    <source>
        <dbReference type="EMBL" id="GAO51143.1"/>
    </source>
</evidence>
<dbReference type="AlphaFoldDB" id="A0A0E9NMW3"/>
<reference evidence="1 2" key="2">
    <citation type="journal article" date="2014" name="J. Gen. Appl. Microbiol.">
        <title>The early diverging ascomycetous budding yeast Saitoella complicata has three histone deacetylases belonging to the Clr6, Hos2, and Rpd3 lineages.</title>
        <authorList>
            <person name="Nishida H."/>
            <person name="Matsumoto T."/>
            <person name="Kondo S."/>
            <person name="Hamamoto M."/>
            <person name="Yoshikawa H."/>
        </authorList>
    </citation>
    <scope>NUCLEOTIDE SEQUENCE [LARGE SCALE GENOMIC DNA]</scope>
    <source>
        <strain evidence="1 2">NRRL Y-17804</strain>
    </source>
</reference>
<organism evidence="1 2">
    <name type="scientific">Saitoella complicata (strain BCRC 22490 / CBS 7301 / JCM 7358 / NBRC 10748 / NRRL Y-17804)</name>
    <dbReference type="NCBI Taxonomy" id="698492"/>
    <lineage>
        <taxon>Eukaryota</taxon>
        <taxon>Fungi</taxon>
        <taxon>Dikarya</taxon>
        <taxon>Ascomycota</taxon>
        <taxon>Taphrinomycotina</taxon>
        <taxon>Taphrinomycotina incertae sedis</taxon>
        <taxon>Saitoella</taxon>
    </lineage>
</organism>
<reference evidence="1 2" key="1">
    <citation type="journal article" date="2011" name="J. Gen. Appl. Microbiol.">
        <title>Draft genome sequencing of the enigmatic yeast Saitoella complicata.</title>
        <authorList>
            <person name="Nishida H."/>
            <person name="Hamamoto M."/>
            <person name="Sugiyama J."/>
        </authorList>
    </citation>
    <scope>NUCLEOTIDE SEQUENCE [LARGE SCALE GENOMIC DNA]</scope>
    <source>
        <strain evidence="1 2">NRRL Y-17804</strain>
    </source>
</reference>
<dbReference type="EMBL" id="BACD03000041">
    <property type="protein sequence ID" value="GAO51143.1"/>
    <property type="molecule type" value="Genomic_DNA"/>
</dbReference>
<sequence length="97" mass="11314">MDILRAGNPTSPPHQLPHHVLFCLPRVLTRRLKTLIMDRFKYTLIPPLRPTPSRSSQVLGLTPSRFNTLHARYMRRYMSCWTLLDLCYPRVGSVALR</sequence>
<proteinExistence type="predicted"/>
<protein>
    <submittedName>
        <fullName evidence="1">Uncharacterized protein</fullName>
    </submittedName>
</protein>
<evidence type="ECO:0000313" key="2">
    <source>
        <dbReference type="Proteomes" id="UP000033140"/>
    </source>
</evidence>
<gene>
    <name evidence="1" type="ORF">G7K_5254-t1</name>
</gene>
<dbReference type="Proteomes" id="UP000033140">
    <property type="component" value="Unassembled WGS sequence"/>
</dbReference>
<name>A0A0E9NMW3_SAICN</name>
<accession>A0A0E9NMW3</accession>
<reference evidence="1 2" key="3">
    <citation type="journal article" date="2015" name="Genome Announc.">
        <title>Draft Genome Sequence of the Archiascomycetous Yeast Saitoella complicata.</title>
        <authorList>
            <person name="Yamauchi K."/>
            <person name="Kondo S."/>
            <person name="Hamamoto M."/>
            <person name="Takahashi Y."/>
            <person name="Ogura Y."/>
            <person name="Hayashi T."/>
            <person name="Nishida H."/>
        </authorList>
    </citation>
    <scope>NUCLEOTIDE SEQUENCE [LARGE SCALE GENOMIC DNA]</scope>
    <source>
        <strain evidence="1 2">NRRL Y-17804</strain>
    </source>
</reference>
<keyword evidence="2" id="KW-1185">Reference proteome</keyword>